<evidence type="ECO:0000256" key="14">
    <source>
        <dbReference type="SAM" id="SignalP"/>
    </source>
</evidence>
<dbReference type="InterPro" id="IPR053816">
    <property type="entry name" value="CATSPERE_beta-prop"/>
</dbReference>
<comment type="similarity">
    <text evidence="1">Belongs to the CATSPERD family.</text>
</comment>
<dbReference type="AlphaFoldDB" id="A0A6J1U2M4"/>
<dbReference type="InterPro" id="IPR053815">
    <property type="entry name" value="CATSPERE_Ig-like"/>
</dbReference>
<dbReference type="Pfam" id="PF22841">
    <property type="entry name" value="CATSPERE_NTD1"/>
    <property type="match status" value="1"/>
</dbReference>
<evidence type="ECO:0000256" key="6">
    <source>
        <dbReference type="ARBA" id="ARBA00022989"/>
    </source>
</evidence>
<keyword evidence="4 14" id="KW-0732">Signal</keyword>
<dbReference type="RefSeq" id="XP_026525177.1">
    <property type="nucleotide sequence ID" value="XM_026669392.1"/>
</dbReference>
<evidence type="ECO:0000259" key="17">
    <source>
        <dbReference type="Pfam" id="PF22844"/>
    </source>
</evidence>
<dbReference type="Pfam" id="PF22850">
    <property type="entry name" value="CATSPERD-E_C"/>
    <property type="match status" value="1"/>
</dbReference>
<gene>
    <name evidence="21" type="primary">CATSPERE</name>
</gene>
<keyword evidence="6 13" id="KW-1133">Transmembrane helix</keyword>
<name>A0A6J1U2M4_9SAUR</name>
<evidence type="ECO:0000256" key="1">
    <source>
        <dbReference type="ARBA" id="ARBA00010246"/>
    </source>
</evidence>
<dbReference type="Pfam" id="PF22843">
    <property type="entry name" value="CATSPERE_NTD2"/>
    <property type="match status" value="1"/>
</dbReference>
<dbReference type="InterPro" id="IPR028751">
    <property type="entry name" value="CATSPERD/E"/>
</dbReference>
<dbReference type="GO" id="GO:0030317">
    <property type="term" value="P:flagellated sperm motility"/>
    <property type="evidence" value="ECO:0007669"/>
    <property type="project" value="TreeGrafter"/>
</dbReference>
<dbReference type="PANTHER" id="PTHR33722">
    <property type="entry name" value="CATION CHANNEL SPERM-ASSOCIATED PROTEIN SUBUNIT DELTA-RELATED"/>
    <property type="match status" value="1"/>
</dbReference>
<accession>A0A6J1U2M4</accession>
<organism evidence="20 21">
    <name type="scientific">Notechis scutatus</name>
    <name type="common">mainland tiger snake</name>
    <dbReference type="NCBI Taxonomy" id="8663"/>
    <lineage>
        <taxon>Eukaryota</taxon>
        <taxon>Metazoa</taxon>
        <taxon>Chordata</taxon>
        <taxon>Craniata</taxon>
        <taxon>Vertebrata</taxon>
        <taxon>Euteleostomi</taxon>
        <taxon>Lepidosauria</taxon>
        <taxon>Squamata</taxon>
        <taxon>Bifurcata</taxon>
        <taxon>Unidentata</taxon>
        <taxon>Episquamata</taxon>
        <taxon>Toxicofera</taxon>
        <taxon>Serpentes</taxon>
        <taxon>Colubroidea</taxon>
        <taxon>Elapidae</taxon>
        <taxon>Hydrophiinae</taxon>
        <taxon>Notechis</taxon>
    </lineage>
</organism>
<evidence type="ECO:0000259" key="15">
    <source>
        <dbReference type="Pfam" id="PF22841"/>
    </source>
</evidence>
<evidence type="ECO:0000256" key="12">
    <source>
        <dbReference type="ARBA" id="ARBA00037793"/>
    </source>
</evidence>
<feature type="domain" description="CATSPERE first N-terminal" evidence="15">
    <location>
        <begin position="14"/>
        <end position="99"/>
    </location>
</feature>
<keyword evidence="9" id="KW-1015">Disulfide bond</keyword>
<feature type="signal peptide" evidence="14">
    <location>
        <begin position="1"/>
        <end position="21"/>
    </location>
</feature>
<dbReference type="GeneID" id="113413272"/>
<keyword evidence="2" id="KW-1003">Cell membrane</keyword>
<evidence type="ECO:0000256" key="5">
    <source>
        <dbReference type="ARBA" id="ARBA00022846"/>
    </source>
</evidence>
<evidence type="ECO:0000256" key="11">
    <source>
        <dbReference type="ARBA" id="ARBA00023273"/>
    </source>
</evidence>
<feature type="domain" description="CATSPERE Ig-like" evidence="18">
    <location>
        <begin position="589"/>
        <end position="696"/>
    </location>
</feature>
<dbReference type="GO" id="GO:0048240">
    <property type="term" value="P:sperm capacitation"/>
    <property type="evidence" value="ECO:0007669"/>
    <property type="project" value="TreeGrafter"/>
</dbReference>
<evidence type="ECO:0000256" key="8">
    <source>
        <dbReference type="ARBA" id="ARBA00023136"/>
    </source>
</evidence>
<feature type="domain" description="CATSPERD/E C-terminal" evidence="19">
    <location>
        <begin position="731"/>
        <end position="920"/>
    </location>
</feature>
<keyword evidence="11" id="KW-0966">Cell projection</keyword>
<comment type="subcellular location">
    <subcellularLocation>
        <location evidence="12">Cell projection</location>
        <location evidence="12">Cilium</location>
        <location evidence="12">Flagellum membrane</location>
        <topology evidence="12">Single-pass type I membrane protein</topology>
    </subcellularLocation>
</comment>
<dbReference type="Pfam" id="PF22844">
    <property type="entry name" value="Beta-prop_CATSPERE"/>
    <property type="match status" value="1"/>
</dbReference>
<dbReference type="InterPro" id="IPR053818">
    <property type="entry name" value="CATSPERE_NTD1"/>
</dbReference>
<feature type="chain" id="PRO_5026796817" evidence="14">
    <location>
        <begin position="22"/>
        <end position="964"/>
    </location>
</feature>
<proteinExistence type="inferred from homology"/>
<dbReference type="GO" id="GO:0097228">
    <property type="term" value="C:sperm principal piece"/>
    <property type="evidence" value="ECO:0007669"/>
    <property type="project" value="TreeGrafter"/>
</dbReference>
<dbReference type="CTD" id="257044"/>
<keyword evidence="3 13" id="KW-0812">Transmembrane</keyword>
<evidence type="ECO:0000256" key="7">
    <source>
        <dbReference type="ARBA" id="ARBA00023069"/>
    </source>
</evidence>
<keyword evidence="10" id="KW-0325">Glycoprotein</keyword>
<keyword evidence="5" id="KW-0282">Flagellum</keyword>
<reference evidence="21" key="1">
    <citation type="submission" date="2025-08" db="UniProtKB">
        <authorList>
            <consortium name="RefSeq"/>
        </authorList>
    </citation>
    <scope>IDENTIFICATION</scope>
</reference>
<evidence type="ECO:0000256" key="3">
    <source>
        <dbReference type="ARBA" id="ARBA00022692"/>
    </source>
</evidence>
<evidence type="ECO:0000256" key="4">
    <source>
        <dbReference type="ARBA" id="ARBA00022729"/>
    </source>
</evidence>
<dbReference type="GO" id="GO:0036128">
    <property type="term" value="C:CatSper complex"/>
    <property type="evidence" value="ECO:0007669"/>
    <property type="project" value="InterPro"/>
</dbReference>
<evidence type="ECO:0000256" key="13">
    <source>
        <dbReference type="SAM" id="Phobius"/>
    </source>
</evidence>
<dbReference type="Pfam" id="PF22849">
    <property type="entry name" value="CATSPERE_Ig-like"/>
    <property type="match status" value="1"/>
</dbReference>
<feature type="domain" description="CATSPERE beta-propeller" evidence="17">
    <location>
        <begin position="236"/>
        <end position="576"/>
    </location>
</feature>
<evidence type="ECO:0000259" key="16">
    <source>
        <dbReference type="Pfam" id="PF22843"/>
    </source>
</evidence>
<protein>
    <submittedName>
        <fullName evidence="21">Cation channel sperm-associated protein subunit epsilon</fullName>
    </submittedName>
</protein>
<evidence type="ECO:0000259" key="18">
    <source>
        <dbReference type="Pfam" id="PF22849"/>
    </source>
</evidence>
<dbReference type="InterPro" id="IPR053814">
    <property type="entry name" value="CATSPERD/E_C"/>
</dbReference>
<sequence length="964" mass="110866">MAGFLILPLLLNCLWWSGCGAVWRYRTNTGKYLMFSTRTVIYLEYEGTTFLEWDVPSFCIVEDKRAPSTKLLCPVPGFHKIQPLLSVPSPDDEERYLSIKADVNCFSWYIYQDENRSWDSGLTQVIKVWLYDPESASKREKEYTATSPPLYSRTLSKQFWNLGQAPSIATSFLEMEVFNTSFDNGIWTFEVPSETNDNMATIVGKVVTFQDCFVQDTPFTIAQPIYILGPKTGISVTLPADSEPIIEWCACYPGTAFIVTVDGIFHTSNGFLNVVELKFPPSLILSTMIHKVKTLGIVFPDAYILIENSLYLASIGQVINIGELYFPGVDFIGLETTTWCSGAYPYTEGELSEMILWSQDEIFLGYTDVEILPLITARLLREKLKLPRTVDLLIVKGCFDSLTASIAILLECTGCISKKILYLATYKEDTAEWKLNDFTLGLPTVGAIHMEVILSALTSMVLWDDDTVFYTYKNYTQYGYFQEAVTKSKFSAVSKGSTIHQIIIDYIGNAIIKLKNNALFFFRFEVTDIVKLTAWENNLKKFIYFYNPSGDFYLLTINGTKITRQVYPMKLEVLSAASKLNDICPYISFENNLDLNIRYLDMGDKVTFWGQIVFLENKGLSVDVEIYRAELLKTKEVINYEIARGICTKNKTVTFYHERDYSELPDYRTQVALSQGIVTFQLQPSESGKTCLTKSKLSHIRVGCPPWKSIIVNKKPSVCENFTFTIPRKYLRDKRHKENKEVIFDIGTYGCPLQSHYTQDFHPQVEIYGGDEIPMPVDVNYILWEMNGRTDFAYRATMEKVHCLNTAQTWNEMIKLYNKSIETIEDVDEIWGPHNYKSCFKKRPQQLRKLDKAYEILNNSGVNFLTWPQYTSTYMFKLIIVDPNFSFCKLSTYFAVQTYGIIERPNWIHIAGWNLLLITLFWGFVIFSYFRYVKIFRAFPFVDPLMSLRPAVTAEKSNDQEKKD</sequence>
<feature type="transmembrane region" description="Helical" evidence="13">
    <location>
        <begin position="907"/>
        <end position="930"/>
    </location>
</feature>
<evidence type="ECO:0000259" key="19">
    <source>
        <dbReference type="Pfam" id="PF22850"/>
    </source>
</evidence>
<dbReference type="InterPro" id="IPR053817">
    <property type="entry name" value="CATSPERE_NTD2"/>
</dbReference>
<evidence type="ECO:0000256" key="9">
    <source>
        <dbReference type="ARBA" id="ARBA00023157"/>
    </source>
</evidence>
<dbReference type="PANTHER" id="PTHR33722:SF3">
    <property type="entry name" value="CATION CHANNEL SPERM-ASSOCIATED AUXILIARY SUBUNIT EPSILON"/>
    <property type="match status" value="1"/>
</dbReference>
<evidence type="ECO:0000313" key="21">
    <source>
        <dbReference type="RefSeq" id="XP_026525177.1"/>
    </source>
</evidence>
<evidence type="ECO:0000256" key="2">
    <source>
        <dbReference type="ARBA" id="ARBA00022475"/>
    </source>
</evidence>
<keyword evidence="7" id="KW-0969">Cilium</keyword>
<evidence type="ECO:0000313" key="20">
    <source>
        <dbReference type="Proteomes" id="UP000504612"/>
    </source>
</evidence>
<dbReference type="Proteomes" id="UP000504612">
    <property type="component" value="Unplaced"/>
</dbReference>
<keyword evidence="8 13" id="KW-0472">Membrane</keyword>
<feature type="domain" description="CATSPERE second N-terminal" evidence="16">
    <location>
        <begin position="105"/>
        <end position="192"/>
    </location>
</feature>
<dbReference type="KEGG" id="nss:113413272"/>
<evidence type="ECO:0000256" key="10">
    <source>
        <dbReference type="ARBA" id="ARBA00023180"/>
    </source>
</evidence>
<keyword evidence="20" id="KW-1185">Reference proteome</keyword>